<keyword evidence="2" id="KW-1185">Reference proteome</keyword>
<evidence type="ECO:0000313" key="1">
    <source>
        <dbReference type="EMBL" id="WGF39047.1"/>
    </source>
</evidence>
<organism evidence="1 2">
    <name type="scientific">Lysinibacillus capsici</name>
    <dbReference type="NCBI Taxonomy" id="2115968"/>
    <lineage>
        <taxon>Bacteria</taxon>
        <taxon>Bacillati</taxon>
        <taxon>Bacillota</taxon>
        <taxon>Bacilli</taxon>
        <taxon>Bacillales</taxon>
        <taxon>Bacillaceae</taxon>
        <taxon>Lysinibacillus</taxon>
    </lineage>
</organism>
<reference evidence="1 2" key="1">
    <citation type="submission" date="2023-04" db="EMBL/GenBank/DDBJ databases">
        <title>Genomic of Lysinibacillus capsici TSBLM.</title>
        <authorList>
            <person name="Hu X.S."/>
            <person name="Yu C.H."/>
        </authorList>
    </citation>
    <scope>NUCLEOTIDE SEQUENCE [LARGE SCALE GENOMIC DNA]</scope>
    <source>
        <strain evidence="1 2">TSBLM</strain>
    </source>
</reference>
<protein>
    <recommendedName>
        <fullName evidence="3">AlpA family phage regulatory protein</fullName>
    </recommendedName>
</protein>
<sequence length="77" mass="8972">MEKVYLSQTDIGKLTEKVGWGDRRKIAVLIGRNQFPPHDVRIGSTKGWKKETIDQWFEDVVEKDLKKKPKIPLKPQV</sequence>
<dbReference type="EMBL" id="CP122283">
    <property type="protein sequence ID" value="WGF39047.1"/>
    <property type="molecule type" value="Genomic_DNA"/>
</dbReference>
<dbReference type="Proteomes" id="UP001244564">
    <property type="component" value="Chromosome"/>
</dbReference>
<accession>A0ABY8KJC6</accession>
<dbReference type="RefSeq" id="WP_004230943.1">
    <property type="nucleotide sequence ID" value="NZ_CP122283.1"/>
</dbReference>
<gene>
    <name evidence="1" type="ORF">QBO96_01950</name>
</gene>
<evidence type="ECO:0000313" key="2">
    <source>
        <dbReference type="Proteomes" id="UP001244564"/>
    </source>
</evidence>
<evidence type="ECO:0008006" key="3">
    <source>
        <dbReference type="Google" id="ProtNLM"/>
    </source>
</evidence>
<name>A0ABY8KJC6_9BACI</name>
<proteinExistence type="predicted"/>